<accession>A0A1I5CM19</accession>
<reference evidence="1 2" key="1">
    <citation type="submission" date="2016-10" db="EMBL/GenBank/DDBJ databases">
        <authorList>
            <person name="de Groot N.N."/>
        </authorList>
    </citation>
    <scope>NUCLEOTIDE SEQUENCE [LARGE SCALE GENOMIC DNA]</scope>
    <source>
        <strain evidence="1 2">DSM 17794</strain>
    </source>
</reference>
<dbReference type="EMBL" id="FOVL01000022">
    <property type="protein sequence ID" value="SFN87963.1"/>
    <property type="molecule type" value="Genomic_DNA"/>
</dbReference>
<dbReference type="AlphaFoldDB" id="A0A1I5CM19"/>
<name>A0A1I5CM19_9FLAO</name>
<dbReference type="OrthoDB" id="1115882at2"/>
<sequence>MINQTIDVDLDFASSIEIITWDQPTIQVVAVVKTQDPKYTELFRVELKEEKHTVFITSNSKYVMKAYQKDQELPDIGVIYTNGLDHEFNYQLMVPKNVKLNISSITGEIISDYVKGNIAIDLVNGNIKIKQFEGDLKLDTVNGRIELPGKDSSVIAKTVIGRIETTEELAFHHKENFIGEEVSLENENSQNSIQLNTVNGTIVLN</sequence>
<gene>
    <name evidence="1" type="ORF">SAMN05660413_02919</name>
</gene>
<proteinExistence type="predicted"/>
<evidence type="ECO:0000313" key="1">
    <source>
        <dbReference type="EMBL" id="SFN87963.1"/>
    </source>
</evidence>
<protein>
    <recommendedName>
        <fullName evidence="3">Adhesin</fullName>
    </recommendedName>
</protein>
<evidence type="ECO:0008006" key="3">
    <source>
        <dbReference type="Google" id="ProtNLM"/>
    </source>
</evidence>
<keyword evidence="2" id="KW-1185">Reference proteome</keyword>
<organism evidence="1 2">
    <name type="scientific">Salegentibacter flavus</name>
    <dbReference type="NCBI Taxonomy" id="287099"/>
    <lineage>
        <taxon>Bacteria</taxon>
        <taxon>Pseudomonadati</taxon>
        <taxon>Bacteroidota</taxon>
        <taxon>Flavobacteriia</taxon>
        <taxon>Flavobacteriales</taxon>
        <taxon>Flavobacteriaceae</taxon>
        <taxon>Salegentibacter</taxon>
    </lineage>
</organism>
<dbReference type="STRING" id="287099.SAMN05660413_02919"/>
<dbReference type="Proteomes" id="UP000199153">
    <property type="component" value="Unassembled WGS sequence"/>
</dbReference>
<dbReference type="RefSeq" id="WP_093410970.1">
    <property type="nucleotide sequence ID" value="NZ_FOVL01000022.1"/>
</dbReference>
<evidence type="ECO:0000313" key="2">
    <source>
        <dbReference type="Proteomes" id="UP000199153"/>
    </source>
</evidence>